<gene>
    <name evidence="13" type="ORF">EV699_104165</name>
</gene>
<dbReference type="InterPro" id="IPR040980">
    <property type="entry name" value="SWI2_SNF2"/>
</dbReference>
<keyword evidence="11" id="KW-0175">Coiled coil</keyword>
<comment type="caution">
    <text evidence="13">The sequence shown here is derived from an EMBL/GenBank/DDBJ whole genome shotgun (WGS) entry which is preliminary data.</text>
</comment>
<evidence type="ECO:0000256" key="6">
    <source>
        <dbReference type="ARBA" id="ARBA00022759"/>
    </source>
</evidence>
<comment type="subunit">
    <text evidence="10">The type I restriction/modification system is composed of three polypeptides R, M and S.</text>
</comment>
<dbReference type="InterPro" id="IPR051268">
    <property type="entry name" value="Type-I_R_enzyme_R_subunit"/>
</dbReference>
<reference evidence="13 14" key="1">
    <citation type="submission" date="2019-03" db="EMBL/GenBank/DDBJ databases">
        <title>Genomic Encyclopedia of Type Strains, Phase IV (KMG-IV): sequencing the most valuable type-strain genomes for metagenomic binning, comparative biology and taxonomic classification.</title>
        <authorList>
            <person name="Goeker M."/>
        </authorList>
    </citation>
    <scope>NUCLEOTIDE SEQUENCE [LARGE SCALE GENOMIC DNA]</scope>
    <source>
        <strain evidence="13 14">DSM 25287</strain>
    </source>
</reference>
<evidence type="ECO:0000256" key="10">
    <source>
        <dbReference type="RuleBase" id="RU364115"/>
    </source>
</evidence>
<keyword evidence="3" id="KW-0540">Nuclease</keyword>
<dbReference type="CDD" id="cd18800">
    <property type="entry name" value="SF2_C_EcoR124I-like"/>
    <property type="match status" value="1"/>
</dbReference>
<evidence type="ECO:0000256" key="4">
    <source>
        <dbReference type="ARBA" id="ARBA00022741"/>
    </source>
</evidence>
<evidence type="ECO:0000256" key="1">
    <source>
        <dbReference type="ARBA" id="ARBA00000851"/>
    </source>
</evidence>
<dbReference type="NCBIfam" id="TIGR00348">
    <property type="entry name" value="hsdR"/>
    <property type="match status" value="1"/>
</dbReference>
<dbReference type="SUPFAM" id="SSF52540">
    <property type="entry name" value="P-loop containing nucleoside triphosphate hydrolases"/>
    <property type="match status" value="2"/>
</dbReference>
<dbReference type="Gene3D" id="3.40.50.300">
    <property type="entry name" value="P-loop containing nucleotide triphosphate hydrolases"/>
    <property type="match status" value="2"/>
</dbReference>
<keyword evidence="14" id="KW-1185">Reference proteome</keyword>
<feature type="domain" description="Helicase ATP-binding" evidence="12">
    <location>
        <begin position="273"/>
        <end position="438"/>
    </location>
</feature>
<dbReference type="CDD" id="cd22332">
    <property type="entry name" value="HsdR_N"/>
    <property type="match status" value="1"/>
</dbReference>
<evidence type="ECO:0000256" key="9">
    <source>
        <dbReference type="ARBA" id="ARBA00023125"/>
    </source>
</evidence>
<proteinExistence type="inferred from homology"/>
<dbReference type="GO" id="GO:0009307">
    <property type="term" value="P:DNA restriction-modification system"/>
    <property type="evidence" value="ECO:0007669"/>
    <property type="project" value="UniProtKB-KW"/>
</dbReference>
<evidence type="ECO:0000313" key="14">
    <source>
        <dbReference type="Proteomes" id="UP000295765"/>
    </source>
</evidence>
<dbReference type="InterPro" id="IPR014001">
    <property type="entry name" value="Helicase_ATP-bd"/>
</dbReference>
<dbReference type="Proteomes" id="UP000295765">
    <property type="component" value="Unassembled WGS sequence"/>
</dbReference>
<dbReference type="GO" id="GO:0009035">
    <property type="term" value="F:type I site-specific deoxyribonuclease activity"/>
    <property type="evidence" value="ECO:0007669"/>
    <property type="project" value="UniProtKB-EC"/>
</dbReference>
<dbReference type="GO" id="GO:0003677">
    <property type="term" value="F:DNA binding"/>
    <property type="evidence" value="ECO:0007669"/>
    <property type="project" value="UniProtKB-KW"/>
</dbReference>
<dbReference type="EC" id="3.1.21.3" evidence="10"/>
<accession>A0A4V2SDB8</accession>
<keyword evidence="6" id="KW-0255">Endonuclease</keyword>
<comment type="function">
    <text evidence="10">Subunit R is required for both nuclease and ATPase activities, but not for modification.</text>
</comment>
<keyword evidence="7 10" id="KW-0378">Hydrolase</keyword>
<evidence type="ECO:0000256" key="3">
    <source>
        <dbReference type="ARBA" id="ARBA00022722"/>
    </source>
</evidence>
<dbReference type="Pfam" id="PF22679">
    <property type="entry name" value="T1R_D3-like"/>
    <property type="match status" value="1"/>
</dbReference>
<dbReference type="Gene3D" id="3.90.1570.50">
    <property type="match status" value="1"/>
</dbReference>
<keyword evidence="5 10" id="KW-0680">Restriction system</keyword>
<dbReference type="Pfam" id="PF04313">
    <property type="entry name" value="HSDR_N"/>
    <property type="match status" value="1"/>
</dbReference>
<protein>
    <recommendedName>
        <fullName evidence="10">Type I restriction enzyme endonuclease subunit</fullName>
        <shortName evidence="10">R protein</shortName>
        <ecNumber evidence="10">3.1.21.3</ecNumber>
    </recommendedName>
</protein>
<dbReference type="GO" id="GO:0005524">
    <property type="term" value="F:ATP binding"/>
    <property type="evidence" value="ECO:0007669"/>
    <property type="project" value="UniProtKB-KW"/>
</dbReference>
<dbReference type="Pfam" id="PF18766">
    <property type="entry name" value="SWI2_SNF2"/>
    <property type="match status" value="1"/>
</dbReference>
<dbReference type="PANTHER" id="PTHR30195">
    <property type="entry name" value="TYPE I SITE-SPECIFIC DEOXYRIBONUCLEASE PROTEIN SUBUNIT M AND R"/>
    <property type="match status" value="1"/>
</dbReference>
<evidence type="ECO:0000256" key="2">
    <source>
        <dbReference type="ARBA" id="ARBA00008598"/>
    </source>
</evidence>
<dbReference type="InterPro" id="IPR027417">
    <property type="entry name" value="P-loop_NTPase"/>
</dbReference>
<evidence type="ECO:0000256" key="5">
    <source>
        <dbReference type="ARBA" id="ARBA00022747"/>
    </source>
</evidence>
<comment type="catalytic activity">
    <reaction evidence="1 10">
        <text>Endonucleolytic cleavage of DNA to give random double-stranded fragments with terminal 5'-phosphates, ATP is simultaneously hydrolyzed.</text>
        <dbReference type="EC" id="3.1.21.3"/>
    </reaction>
</comment>
<name>A0A4V2SDB8_9GAMM</name>
<keyword evidence="9 10" id="KW-0238">DNA-binding</keyword>
<dbReference type="PANTHER" id="PTHR30195:SF15">
    <property type="entry name" value="TYPE I RESTRICTION ENZYME HINDI ENDONUCLEASE SUBUNIT"/>
    <property type="match status" value="1"/>
</dbReference>
<dbReference type="AlphaFoldDB" id="A0A4V2SDB8"/>
<sequence length="1041" mass="117967">MTPSIPRSERNTQNRVVRLFSAPLEESGLGYDYLGNWGKRDDNRAIETELLRANLAARGYSPAHIGAALQKLETAADVTGITPYQASLRTYQLLRYGVPVQVAMGQSHETVQLIDWDHPERNHFALAEEVTLKGEHVRRPDIVLYLNGLAVAVIELKRSSVEIGDGVRQLISNQEPIFNQGFFSTVQLLLAGSDAQGLRYGTTGTPEQFFVQWKDESPEAAATGVAGTLLDRPLAQMCRQDRLLDLARNFVIFDAGQKKVPRPHQYLGIKAAQERIRQREGGVIWHTQGSGKSILMVLLAKWLLEHDPQARVLVVTDRDELDKQIEGVMRNAGVIGAESPSPRITSRAEFVQKLRETAPRLLCALIHKFDAADLKGEPPSIHGRFYVFVDECHRTQGGNMNKQMKRWLHGAIFIGFTGTPLLRKDRQTTRDVFGTYIHTYKFHEAVADHVVLDLKYEARDVPQRLTSPQAIDAWFEKKTRGLNNFQKALLRKRWATMEELMSAGERKQRIIADIIEDFSLKPRLNNDRGTAILVAASIYDACHYYRLFQNTSFGRHCGIVTSYEPNHNAISRAPRDSDERYKYDTYKDYVLRNGRTTKQYEDEGKRRFIEEPANLKLLIVVSKLLTGFDAPSCTYIYLDNELRDHNLFQAICRTNRLDGDDKDYGHIVDYKELFGDVQQAIAVYSSDELDIDQGNGGDNNVNLKNWLAEGRKKLDEAREALHYLCEPVEQPRELEQFIHYFCGHAGNPEALDATEALRIAFYKAVATYIRAFAAIAQDLSAAGYSDDEAAILQREIEFHAEVRSAIKHYSGEELDIKPYEADMRHLINTYIQAEPAEALGELDGMSLTDLIIMTGIHDAIARKLNEKGRLSKNAIAETIINNVRKTIIRDRLTDPRFYEQMSKLLDDLIKQSREDAEAYEKFLRDAEALVRKLHEKQSDSDEPTILCGNPAALVIYRKLPEILAGAPVVDSVKESQADYDDSVASLALKIDRAMHEHAPAGWRGDEAKERTVQNFLYPLVGKNREATLKLFELLKNQPGYR</sequence>
<dbReference type="OrthoDB" id="9758243at2"/>
<organism evidence="13 14">
    <name type="scientific">Plasticicumulans lactativorans</name>
    <dbReference type="NCBI Taxonomy" id="1133106"/>
    <lineage>
        <taxon>Bacteria</taxon>
        <taxon>Pseudomonadati</taxon>
        <taxon>Pseudomonadota</taxon>
        <taxon>Gammaproteobacteria</taxon>
        <taxon>Candidatus Competibacteraceae</taxon>
        <taxon>Plasticicumulans</taxon>
    </lineage>
</organism>
<keyword evidence="4 10" id="KW-0547">Nucleotide-binding</keyword>
<evidence type="ECO:0000256" key="11">
    <source>
        <dbReference type="SAM" id="Coils"/>
    </source>
</evidence>
<dbReference type="CDD" id="cd18030">
    <property type="entry name" value="DEXHc_RE_I_HsdR"/>
    <property type="match status" value="1"/>
</dbReference>
<keyword evidence="8 10" id="KW-0067">ATP-binding</keyword>
<dbReference type="SMART" id="SM00487">
    <property type="entry name" value="DEXDc"/>
    <property type="match status" value="1"/>
</dbReference>
<evidence type="ECO:0000256" key="8">
    <source>
        <dbReference type="ARBA" id="ARBA00022840"/>
    </source>
</evidence>
<comment type="similarity">
    <text evidence="2 10">Belongs to the HsdR family.</text>
</comment>
<evidence type="ECO:0000313" key="13">
    <source>
        <dbReference type="EMBL" id="TCO82773.1"/>
    </source>
</evidence>
<dbReference type="InterPro" id="IPR007409">
    <property type="entry name" value="Restrct_endonuc_type1_HsdR_N"/>
</dbReference>
<dbReference type="PROSITE" id="PS51192">
    <property type="entry name" value="HELICASE_ATP_BIND_1"/>
    <property type="match status" value="1"/>
</dbReference>
<evidence type="ECO:0000256" key="7">
    <source>
        <dbReference type="ARBA" id="ARBA00022801"/>
    </source>
</evidence>
<dbReference type="InterPro" id="IPR004473">
    <property type="entry name" value="Restrct_endonuc_typeI_HsdR"/>
</dbReference>
<dbReference type="InterPro" id="IPR055180">
    <property type="entry name" value="HsdR_RecA-like_helicase_dom_2"/>
</dbReference>
<dbReference type="EMBL" id="SLWY01000004">
    <property type="protein sequence ID" value="TCO82773.1"/>
    <property type="molecule type" value="Genomic_DNA"/>
</dbReference>
<feature type="coiled-coil region" evidence="11">
    <location>
        <begin position="909"/>
        <end position="936"/>
    </location>
</feature>
<dbReference type="RefSeq" id="WP_132539336.1">
    <property type="nucleotide sequence ID" value="NZ_SLWY01000004.1"/>
</dbReference>
<evidence type="ECO:0000259" key="12">
    <source>
        <dbReference type="PROSITE" id="PS51192"/>
    </source>
</evidence>